<dbReference type="InterPro" id="IPR011054">
    <property type="entry name" value="Rudment_hybrid_motif"/>
</dbReference>
<name>A0A4R6BVN8_9STAP</name>
<dbReference type="EMBL" id="SCWB01000004">
    <property type="protein sequence ID" value="TDM12374.1"/>
    <property type="molecule type" value="Genomic_DNA"/>
</dbReference>
<feature type="binding site" evidence="4">
    <location>
        <position position="148"/>
    </location>
    <ligand>
        <name>ATP</name>
        <dbReference type="ChEBI" id="CHEBI:30616"/>
    </ligand>
</feature>
<dbReference type="Pfam" id="PF02222">
    <property type="entry name" value="ATP-grasp"/>
    <property type="match status" value="1"/>
</dbReference>
<comment type="catalytic activity">
    <reaction evidence="4 5">
        <text>5-amino-1-(5-phospho-beta-D-ribosyl)imidazole + hydrogencarbonate + ATP = 5-carboxyamino-1-(5-phospho-D-ribosyl)imidazole + ADP + phosphate + 2 H(+)</text>
        <dbReference type="Rhea" id="RHEA:19317"/>
        <dbReference type="ChEBI" id="CHEBI:15378"/>
        <dbReference type="ChEBI" id="CHEBI:17544"/>
        <dbReference type="ChEBI" id="CHEBI:30616"/>
        <dbReference type="ChEBI" id="CHEBI:43474"/>
        <dbReference type="ChEBI" id="CHEBI:58730"/>
        <dbReference type="ChEBI" id="CHEBI:137981"/>
        <dbReference type="ChEBI" id="CHEBI:456216"/>
        <dbReference type="EC" id="6.3.4.18"/>
    </reaction>
</comment>
<dbReference type="OrthoDB" id="9804625at2"/>
<feature type="binding site" evidence="4">
    <location>
        <position position="215"/>
    </location>
    <ligand>
        <name>ATP</name>
        <dbReference type="ChEBI" id="CHEBI:30616"/>
    </ligand>
</feature>
<evidence type="ECO:0000256" key="1">
    <source>
        <dbReference type="ARBA" id="ARBA00022741"/>
    </source>
</evidence>
<keyword evidence="4 5" id="KW-0436">Ligase</keyword>
<feature type="binding site" evidence="4">
    <location>
        <begin position="184"/>
        <end position="187"/>
    </location>
    <ligand>
        <name>ATP</name>
        <dbReference type="ChEBI" id="CHEBI:30616"/>
    </ligand>
</feature>
<dbReference type="GO" id="GO:0004638">
    <property type="term" value="F:phosphoribosylaminoimidazole carboxylase activity"/>
    <property type="evidence" value="ECO:0007669"/>
    <property type="project" value="InterPro"/>
</dbReference>
<reference evidence="7 8" key="1">
    <citation type="submission" date="2019-01" db="EMBL/GenBank/DDBJ databases">
        <title>Draft genome sequences of the type strains of six Macrococcus species.</title>
        <authorList>
            <person name="Mazhar S."/>
            <person name="Altermann E."/>
            <person name="Hill C."/>
            <person name="Mcauliffe O."/>
        </authorList>
    </citation>
    <scope>NUCLEOTIDE SEQUENCE [LARGE SCALE GENOMIC DNA]</scope>
    <source>
        <strain evidence="7 8">CCM4815</strain>
    </source>
</reference>
<dbReference type="SUPFAM" id="SSF51246">
    <property type="entry name" value="Rudiment single hybrid motif"/>
    <property type="match status" value="1"/>
</dbReference>
<sequence length="371" mass="41687">MSFTKLKVGSTIGIIGGGQLGKMMAHSAQRMGFKVAVLDPDDTCPARFSAHHFIHAPYNDMEALIQLGGLSDAITYEFENISGDTLAALSEKFNVPQGFRTVVTLQNRLTEKNAIESSGAQVVPYMHVSNPDSLNRVVEHLGYPFILKTAFGGYDGKGQLVVNNAEQLTEAVDFIKSEVPCVAEQMIMLASEISITATAALDGSLVFFPVQENIHRHQILYKTTVTGTHQLQSSAIEEVKKIMKNIHFVGTFTVEFFIDQNNKLYVNEIAPRPHNSGHYSIEACDYSQFDTHILSVAGWTLPERITLHQPAVMYNLLGQDLEIMEDTFHEHPDWHVHVYGKEIRKNDRKMGHVTILNLFNDYETIYEERMR</sequence>
<evidence type="ECO:0000256" key="4">
    <source>
        <dbReference type="HAMAP-Rule" id="MF_01928"/>
    </source>
</evidence>
<dbReference type="InterPro" id="IPR011761">
    <property type="entry name" value="ATP-grasp"/>
</dbReference>
<dbReference type="GO" id="GO:0046872">
    <property type="term" value="F:metal ion binding"/>
    <property type="evidence" value="ECO:0007669"/>
    <property type="project" value="InterPro"/>
</dbReference>
<evidence type="ECO:0000313" key="7">
    <source>
        <dbReference type="EMBL" id="TDM12374.1"/>
    </source>
</evidence>
<dbReference type="InterPro" id="IPR013815">
    <property type="entry name" value="ATP_grasp_subdomain_1"/>
</dbReference>
<dbReference type="AlphaFoldDB" id="A0A4R6BVN8"/>
<proteinExistence type="inferred from homology"/>
<dbReference type="Gene3D" id="3.30.470.20">
    <property type="entry name" value="ATP-grasp fold, B domain"/>
    <property type="match status" value="1"/>
</dbReference>
<feature type="binding site" evidence="4">
    <location>
        <position position="108"/>
    </location>
    <ligand>
        <name>ATP</name>
        <dbReference type="ChEBI" id="CHEBI:30616"/>
    </ligand>
</feature>
<protein>
    <recommendedName>
        <fullName evidence="4 5">N5-carboxyaminoimidazole ribonucleotide synthase</fullName>
        <shortName evidence="4 5">N5-CAIR synthase</shortName>
        <ecNumber evidence="4 5">6.3.4.18</ecNumber>
    </recommendedName>
    <alternativeName>
        <fullName evidence="4 5">5-(carboxyamino)imidazole ribonucleotide synthetase</fullName>
    </alternativeName>
</protein>
<dbReference type="InterPro" id="IPR040686">
    <property type="entry name" value="PurK_C"/>
</dbReference>
<dbReference type="EC" id="6.3.4.18" evidence="4 5"/>
<dbReference type="Gene3D" id="3.40.50.20">
    <property type="match status" value="1"/>
</dbReference>
<dbReference type="NCBIfam" id="TIGR01161">
    <property type="entry name" value="purK"/>
    <property type="match status" value="1"/>
</dbReference>
<evidence type="ECO:0000259" key="6">
    <source>
        <dbReference type="PROSITE" id="PS50975"/>
    </source>
</evidence>
<evidence type="ECO:0000256" key="3">
    <source>
        <dbReference type="ARBA" id="ARBA00022840"/>
    </source>
</evidence>
<dbReference type="PANTHER" id="PTHR11609">
    <property type="entry name" value="PURINE BIOSYNTHESIS PROTEIN 6/7, PUR6/7"/>
    <property type="match status" value="1"/>
</dbReference>
<dbReference type="PANTHER" id="PTHR11609:SF5">
    <property type="entry name" value="PHOSPHORIBOSYLAMINOIMIDAZOLE CARBOXYLASE"/>
    <property type="match status" value="1"/>
</dbReference>
<dbReference type="InterPro" id="IPR003135">
    <property type="entry name" value="ATP-grasp_carboxylate-amine"/>
</dbReference>
<dbReference type="GO" id="GO:0005829">
    <property type="term" value="C:cytosol"/>
    <property type="evidence" value="ECO:0007669"/>
    <property type="project" value="TreeGrafter"/>
</dbReference>
<comment type="similarity">
    <text evidence="4 5">Belongs to the PurK/PurT family.</text>
</comment>
<feature type="binding site" evidence="4">
    <location>
        <position position="192"/>
    </location>
    <ligand>
        <name>ATP</name>
        <dbReference type="ChEBI" id="CHEBI:30616"/>
    </ligand>
</feature>
<dbReference type="RefSeq" id="WP_133443279.1">
    <property type="nucleotide sequence ID" value="NZ_SCWB01000004.1"/>
</dbReference>
<comment type="subunit">
    <text evidence="4 5">Homodimer.</text>
</comment>
<organism evidence="7 8">
    <name type="scientific">Macrococcus lamae</name>
    <dbReference type="NCBI Taxonomy" id="198484"/>
    <lineage>
        <taxon>Bacteria</taxon>
        <taxon>Bacillati</taxon>
        <taxon>Bacillota</taxon>
        <taxon>Bacilli</taxon>
        <taxon>Bacillales</taxon>
        <taxon>Staphylococcaceae</taxon>
        <taxon>Macrococcus</taxon>
    </lineage>
</organism>
<keyword evidence="1 4" id="KW-0547">Nucleotide-binding</keyword>
<dbReference type="GO" id="GO:0006189">
    <property type="term" value="P:'de novo' IMP biosynthetic process"/>
    <property type="evidence" value="ECO:0007669"/>
    <property type="project" value="UniProtKB-UniRule"/>
</dbReference>
<dbReference type="SUPFAM" id="SSF52440">
    <property type="entry name" value="PreATP-grasp domain"/>
    <property type="match status" value="1"/>
</dbReference>
<evidence type="ECO:0000256" key="5">
    <source>
        <dbReference type="RuleBase" id="RU361200"/>
    </source>
</evidence>
<dbReference type="NCBIfam" id="NF004679">
    <property type="entry name" value="PRK06019.1-5"/>
    <property type="match status" value="1"/>
</dbReference>
<dbReference type="Proteomes" id="UP000294802">
    <property type="component" value="Unassembled WGS sequence"/>
</dbReference>
<evidence type="ECO:0000256" key="2">
    <source>
        <dbReference type="ARBA" id="ARBA00022755"/>
    </source>
</evidence>
<dbReference type="GO" id="GO:0034028">
    <property type="term" value="F:5-(carboxyamino)imidazole ribonucleotide synthase activity"/>
    <property type="evidence" value="ECO:0007669"/>
    <property type="project" value="UniProtKB-UniRule"/>
</dbReference>
<dbReference type="NCBIfam" id="NF004675">
    <property type="entry name" value="PRK06019.1-1"/>
    <property type="match status" value="1"/>
</dbReference>
<dbReference type="Pfam" id="PF17769">
    <property type="entry name" value="PurK_C"/>
    <property type="match status" value="1"/>
</dbReference>
<comment type="function">
    <text evidence="5">Catalyzes the ATP-dependent conversion of 5-aminoimidazole ribonucleotide (AIR) and HCO(3)- to N5-carboxyaminoimidazole ribonucleotide (N5-CAIR).</text>
</comment>
<comment type="pathway">
    <text evidence="4 5">Purine metabolism; IMP biosynthesis via de novo pathway; 5-amino-1-(5-phospho-D-ribosyl)imidazole-4-carboxylate from 5-amino-1-(5-phospho-D-ribosyl)imidazole (N5-CAIR route): step 1/2.</text>
</comment>
<keyword evidence="2 4" id="KW-0658">Purine biosynthesis</keyword>
<keyword evidence="3 4" id="KW-0067">ATP-binding</keyword>
<dbReference type="InterPro" id="IPR016185">
    <property type="entry name" value="PreATP-grasp_dom_sf"/>
</dbReference>
<comment type="caution">
    <text evidence="7">The sequence shown here is derived from an EMBL/GenBank/DDBJ whole genome shotgun (WGS) entry which is preliminary data.</text>
</comment>
<feature type="domain" description="ATP-grasp" evidence="6">
    <location>
        <begin position="112"/>
        <end position="297"/>
    </location>
</feature>
<dbReference type="Pfam" id="PF22660">
    <property type="entry name" value="RS_preATP-grasp-like"/>
    <property type="match status" value="1"/>
</dbReference>
<dbReference type="GO" id="GO:0005524">
    <property type="term" value="F:ATP binding"/>
    <property type="evidence" value="ECO:0007669"/>
    <property type="project" value="UniProtKB-UniRule"/>
</dbReference>
<dbReference type="UniPathway" id="UPA00074">
    <property type="reaction ID" value="UER00942"/>
</dbReference>
<keyword evidence="8" id="KW-1185">Reference proteome</keyword>
<feature type="binding site" evidence="4">
    <location>
        <begin position="267"/>
        <end position="268"/>
    </location>
    <ligand>
        <name>ATP</name>
        <dbReference type="ChEBI" id="CHEBI:30616"/>
    </ligand>
</feature>
<comment type="function">
    <text evidence="4">Catalyzes the ATP-dependent conversion of 5-aminoimidazole ribonucleotide (AIR) and HCO(3)(-) to N5-carboxyaminoimidazole ribonucleotide (N5-CAIR).</text>
</comment>
<dbReference type="SUPFAM" id="SSF56059">
    <property type="entry name" value="Glutathione synthetase ATP-binding domain-like"/>
    <property type="match status" value="1"/>
</dbReference>
<accession>A0A4R6BVN8</accession>
<dbReference type="InterPro" id="IPR005875">
    <property type="entry name" value="PurK"/>
</dbReference>
<evidence type="ECO:0000313" key="8">
    <source>
        <dbReference type="Proteomes" id="UP000294802"/>
    </source>
</evidence>
<gene>
    <name evidence="4 5 7" type="primary">purK</name>
    <name evidence="7" type="ORF">ERX29_03355</name>
</gene>
<dbReference type="PROSITE" id="PS50975">
    <property type="entry name" value="ATP_GRASP"/>
    <property type="match status" value="1"/>
</dbReference>
<feature type="binding site" evidence="4">
    <location>
        <begin position="153"/>
        <end position="159"/>
    </location>
    <ligand>
        <name>ATP</name>
        <dbReference type="ChEBI" id="CHEBI:30616"/>
    </ligand>
</feature>
<dbReference type="InterPro" id="IPR054350">
    <property type="entry name" value="PurT/PurK_preATP-grasp"/>
</dbReference>
<dbReference type="Gene3D" id="3.30.1490.20">
    <property type="entry name" value="ATP-grasp fold, A domain"/>
    <property type="match status" value="1"/>
</dbReference>
<dbReference type="HAMAP" id="MF_01928">
    <property type="entry name" value="PurK"/>
    <property type="match status" value="1"/>
</dbReference>